<accession>A0ABT7N4L1</accession>
<evidence type="ECO:0000313" key="2">
    <source>
        <dbReference type="Proteomes" id="UP001174908"/>
    </source>
</evidence>
<sequence>MTTHRSTNRELTGEDADGNTYVVKCEFVEKKVNDPADPKHDHWEISAVNARLEDGRELRQDGDVWKTVNGPELVLHVSGSGSAEDTP</sequence>
<dbReference type="EMBL" id="JASZYV010000001">
    <property type="protein sequence ID" value="MDM0042882.1"/>
    <property type="molecule type" value="Genomic_DNA"/>
</dbReference>
<comment type="caution">
    <text evidence="1">The sequence shown here is derived from an EMBL/GenBank/DDBJ whole genome shotgun (WGS) entry which is preliminary data.</text>
</comment>
<proteinExistence type="predicted"/>
<gene>
    <name evidence="1" type="ORF">QTH91_00170</name>
</gene>
<name>A0ABT7N4L1_9BURK</name>
<protein>
    <submittedName>
        <fullName evidence="1">Uncharacterized protein</fullName>
    </submittedName>
</protein>
<dbReference type="Proteomes" id="UP001174908">
    <property type="component" value="Unassembled WGS sequence"/>
</dbReference>
<organism evidence="1 2">
    <name type="scientific">Variovorax dokdonensis</name>
    <dbReference type="NCBI Taxonomy" id="344883"/>
    <lineage>
        <taxon>Bacteria</taxon>
        <taxon>Pseudomonadati</taxon>
        <taxon>Pseudomonadota</taxon>
        <taxon>Betaproteobacteria</taxon>
        <taxon>Burkholderiales</taxon>
        <taxon>Comamonadaceae</taxon>
        <taxon>Variovorax</taxon>
    </lineage>
</organism>
<keyword evidence="2" id="KW-1185">Reference proteome</keyword>
<dbReference type="RefSeq" id="WP_286658015.1">
    <property type="nucleotide sequence ID" value="NZ_JASZYV010000001.1"/>
</dbReference>
<evidence type="ECO:0000313" key="1">
    <source>
        <dbReference type="EMBL" id="MDM0042882.1"/>
    </source>
</evidence>
<reference evidence="1" key="1">
    <citation type="submission" date="2023-06" db="EMBL/GenBank/DDBJ databases">
        <authorList>
            <person name="Jiang Y."/>
            <person name="Liu Q."/>
        </authorList>
    </citation>
    <scope>NUCLEOTIDE SEQUENCE</scope>
    <source>
        <strain evidence="1">CGMCC 1.12089</strain>
    </source>
</reference>